<dbReference type="Proteomes" id="UP000266634">
    <property type="component" value="Unassembled WGS sequence"/>
</dbReference>
<dbReference type="InterPro" id="IPR018929">
    <property type="entry name" value="DUF2510"/>
</dbReference>
<sequence length="54" mass="5385">MPDVPSAAPAGWFPDGSGQLRYWDGAAWTQHVAPMVQPAAAPAPAPSAAATAAV</sequence>
<evidence type="ECO:0000313" key="3">
    <source>
        <dbReference type="Proteomes" id="UP000266634"/>
    </source>
</evidence>
<protein>
    <submittedName>
        <fullName evidence="2">DUF2510 domain-containing protein</fullName>
    </submittedName>
</protein>
<organism evidence="2 3">
    <name type="scientific">Clavibacter michiganensis subsp. insidiosus</name>
    <dbReference type="NCBI Taxonomy" id="33014"/>
    <lineage>
        <taxon>Bacteria</taxon>
        <taxon>Bacillati</taxon>
        <taxon>Actinomycetota</taxon>
        <taxon>Actinomycetes</taxon>
        <taxon>Micrococcales</taxon>
        <taxon>Microbacteriaceae</taxon>
        <taxon>Clavibacter</taxon>
    </lineage>
</organism>
<comment type="caution">
    <text evidence="2">The sequence shown here is derived from an EMBL/GenBank/DDBJ whole genome shotgun (WGS) entry which is preliminary data.</text>
</comment>
<evidence type="ECO:0000313" key="2">
    <source>
        <dbReference type="EMBL" id="RIJ44018.1"/>
    </source>
</evidence>
<dbReference type="Pfam" id="PF10708">
    <property type="entry name" value="DUF2510"/>
    <property type="match status" value="1"/>
</dbReference>
<feature type="domain" description="DUF2510" evidence="1">
    <location>
        <begin position="10"/>
        <end position="41"/>
    </location>
</feature>
<feature type="non-terminal residue" evidence="2">
    <location>
        <position position="54"/>
    </location>
</feature>
<name>A0A399SLB1_9MICO</name>
<proteinExistence type="predicted"/>
<dbReference type="EMBL" id="QWEA01000101">
    <property type="protein sequence ID" value="RIJ44018.1"/>
    <property type="molecule type" value="Genomic_DNA"/>
</dbReference>
<reference evidence="2 3" key="1">
    <citation type="submission" date="2018-08" db="EMBL/GenBank/DDBJ databases">
        <title>Genome Sequence of Clavibacter michiganensis Subspecies type strains, and the Atypical Peach-Colored Strains Isolated from Tomato.</title>
        <authorList>
            <person name="Osdaghi E."/>
            <person name="Portier P."/>
            <person name="Briand M."/>
            <person name="Jacques M.-A."/>
        </authorList>
    </citation>
    <scope>NUCLEOTIDE SEQUENCE [LARGE SCALE GENOMIC DNA]</scope>
    <source>
        <strain evidence="2 3">CFBP 6488</strain>
    </source>
</reference>
<evidence type="ECO:0000259" key="1">
    <source>
        <dbReference type="Pfam" id="PF10708"/>
    </source>
</evidence>
<accession>A0A399SLB1</accession>
<gene>
    <name evidence="2" type="ORF">DZF93_04420</name>
</gene>
<dbReference type="AlphaFoldDB" id="A0A399SLB1"/>